<dbReference type="EMBL" id="RJVI01000003">
    <property type="protein sequence ID" value="ROR29654.1"/>
    <property type="molecule type" value="Genomic_DNA"/>
</dbReference>
<sequence>MGGAGRSGRGGRAGAALVTAVLLALPLVSAVDLVRFVRAPVWIDHMAVPANRPERQPPRRGAPVTVHRGTAAWYALLGLRSLFLLTYGWVALAALRHRLTGRTLLVFLLAVMAHIVAVVFSGDLARALQ</sequence>
<feature type="transmembrane region" description="Helical" evidence="1">
    <location>
        <begin position="104"/>
        <end position="122"/>
    </location>
</feature>
<keyword evidence="1" id="KW-0472">Membrane</keyword>
<protein>
    <submittedName>
        <fullName evidence="2">Uncharacterized protein</fullName>
    </submittedName>
</protein>
<keyword evidence="3" id="KW-1185">Reference proteome</keyword>
<name>A0A3N1XSN0_9GAMM</name>
<dbReference type="AlphaFoldDB" id="A0A3N1XSN0"/>
<feature type="transmembrane region" description="Helical" evidence="1">
    <location>
        <begin position="71"/>
        <end position="92"/>
    </location>
</feature>
<comment type="caution">
    <text evidence="2">The sequence shown here is derived from an EMBL/GenBank/DDBJ whole genome shotgun (WGS) entry which is preliminary data.</text>
</comment>
<dbReference type="RefSeq" id="WP_123402058.1">
    <property type="nucleotide sequence ID" value="NZ_RJVI01000003.1"/>
</dbReference>
<proteinExistence type="predicted"/>
<keyword evidence="1" id="KW-1133">Transmembrane helix</keyword>
<keyword evidence="1" id="KW-0812">Transmembrane</keyword>
<accession>A0A3N1XSN0</accession>
<reference evidence="2 3" key="1">
    <citation type="submission" date="2018-11" db="EMBL/GenBank/DDBJ databases">
        <title>Genomic Encyclopedia of Type Strains, Phase IV (KMG-IV): sequencing the most valuable type-strain genomes for metagenomic binning, comparative biology and taxonomic classification.</title>
        <authorList>
            <person name="Goeker M."/>
        </authorList>
    </citation>
    <scope>NUCLEOTIDE SEQUENCE [LARGE SCALE GENOMIC DNA]</scope>
    <source>
        <strain evidence="2 3">DSM 100275</strain>
    </source>
</reference>
<evidence type="ECO:0000313" key="3">
    <source>
        <dbReference type="Proteomes" id="UP000276634"/>
    </source>
</evidence>
<gene>
    <name evidence="2" type="ORF">EDC57_2325</name>
</gene>
<evidence type="ECO:0000256" key="1">
    <source>
        <dbReference type="SAM" id="Phobius"/>
    </source>
</evidence>
<organism evidence="2 3">
    <name type="scientific">Inmirania thermothiophila</name>
    <dbReference type="NCBI Taxonomy" id="1750597"/>
    <lineage>
        <taxon>Bacteria</taxon>
        <taxon>Pseudomonadati</taxon>
        <taxon>Pseudomonadota</taxon>
        <taxon>Gammaproteobacteria</taxon>
        <taxon>Chromatiales</taxon>
        <taxon>Ectothiorhodospiraceae</taxon>
        <taxon>Inmirania</taxon>
    </lineage>
</organism>
<evidence type="ECO:0000313" key="2">
    <source>
        <dbReference type="EMBL" id="ROR29654.1"/>
    </source>
</evidence>
<dbReference type="Proteomes" id="UP000276634">
    <property type="component" value="Unassembled WGS sequence"/>
</dbReference>